<evidence type="ECO:0000259" key="2">
    <source>
        <dbReference type="Pfam" id="PF13231"/>
    </source>
</evidence>
<evidence type="ECO:0000256" key="1">
    <source>
        <dbReference type="SAM" id="Phobius"/>
    </source>
</evidence>
<feature type="transmembrane region" description="Helical" evidence="1">
    <location>
        <begin position="362"/>
        <end position="382"/>
    </location>
</feature>
<dbReference type="Pfam" id="PF13231">
    <property type="entry name" value="PMT_2"/>
    <property type="match status" value="1"/>
</dbReference>
<feature type="transmembrane region" description="Helical" evidence="1">
    <location>
        <begin position="445"/>
        <end position="462"/>
    </location>
</feature>
<dbReference type="EMBL" id="CP036317">
    <property type="protein sequence ID" value="QDV18633.1"/>
    <property type="molecule type" value="Genomic_DNA"/>
</dbReference>
<feature type="transmembrane region" description="Helical" evidence="1">
    <location>
        <begin position="89"/>
        <end position="116"/>
    </location>
</feature>
<dbReference type="AlphaFoldDB" id="A0A518FQL7"/>
<feature type="transmembrane region" description="Helical" evidence="1">
    <location>
        <begin position="221"/>
        <end position="239"/>
    </location>
</feature>
<feature type="transmembrane region" description="Helical" evidence="1">
    <location>
        <begin position="21"/>
        <end position="45"/>
    </location>
</feature>
<feature type="transmembrane region" description="Helical" evidence="1">
    <location>
        <begin position="271"/>
        <end position="292"/>
    </location>
</feature>
<name>A0A518FQL7_9PLAN</name>
<keyword evidence="1" id="KW-0812">Transmembrane</keyword>
<dbReference type="InterPro" id="IPR038731">
    <property type="entry name" value="RgtA/B/C-like"/>
</dbReference>
<evidence type="ECO:0000313" key="3">
    <source>
        <dbReference type="EMBL" id="QDV18633.1"/>
    </source>
</evidence>
<feature type="domain" description="Glycosyltransferase RgtA/B/C/D-like" evidence="2">
    <location>
        <begin position="93"/>
        <end position="226"/>
    </location>
</feature>
<gene>
    <name evidence="3" type="ORF">Pan153_32930</name>
</gene>
<feature type="transmembrane region" description="Helical" evidence="1">
    <location>
        <begin position="418"/>
        <end position="438"/>
    </location>
</feature>
<dbReference type="Proteomes" id="UP000320839">
    <property type="component" value="Chromosome"/>
</dbReference>
<dbReference type="RefSeq" id="WP_197994581.1">
    <property type="nucleotide sequence ID" value="NZ_CP036317.1"/>
</dbReference>
<sequence>MIVTEKRYVNDTQKFKTHSKWIGFLAPRLFLSGLSVTCFLLVWPIGEYAILDDWAFVKSLEHLYSNGELVVLDWNPMSLTGHLLWGLPWVLTFGFSFTITKIAVGVAGLILILAFYECLLINGINPRLACLSCAALSLNPLFLFHTTLFMTDITSLMWSWLSILCLLLVITDQTKVRWRELTAGSVLWGIAYLTRQHGIAIPLAFFLHLIIFQRDRFTVKYIAVAFAPGLWILLNGLGYQSLSQGSTTSFETSASLVNNFLFHPPWLKLPWIGWSYAVYAGLFCGPIVLATVTIPRRVPATHRMIIIATATAFVIGFWCHASMNGSTFPYIRNVITSWGMFEPNAFVAGDLPRLWGSEIGDLIGLIGAVSVAGMLWLLFFVNTPSVAARQKNKLPMSFLKILFGLQIGYVIATSPILFDRHLLLIAPTVIALAAGAVPRSHMTRLWPIAILWIVCYGVYGIVKSHDIHAISRSVFLAAEDVRKTGVPANQIDGGYAFDGWYVYEQSNREAPAPSIKLPPWWPSERRDAASFAHPWWIGNLIRIVEPGYAVSISENVPAGMYGGGHGFQAVPCEKTYTTWWPYKENKVYLFRDSKLSERERTKQQ</sequence>
<evidence type="ECO:0000313" key="4">
    <source>
        <dbReference type="Proteomes" id="UP000320839"/>
    </source>
</evidence>
<feature type="transmembrane region" description="Helical" evidence="1">
    <location>
        <begin position="153"/>
        <end position="171"/>
    </location>
</feature>
<reference evidence="3 4" key="1">
    <citation type="submission" date="2019-02" db="EMBL/GenBank/DDBJ databases">
        <title>Deep-cultivation of Planctomycetes and their phenomic and genomic characterization uncovers novel biology.</title>
        <authorList>
            <person name="Wiegand S."/>
            <person name="Jogler M."/>
            <person name="Boedeker C."/>
            <person name="Pinto D."/>
            <person name="Vollmers J."/>
            <person name="Rivas-Marin E."/>
            <person name="Kohn T."/>
            <person name="Peeters S.H."/>
            <person name="Heuer A."/>
            <person name="Rast P."/>
            <person name="Oberbeckmann S."/>
            <person name="Bunk B."/>
            <person name="Jeske O."/>
            <person name="Meyerdierks A."/>
            <person name="Storesund J.E."/>
            <person name="Kallscheuer N."/>
            <person name="Luecker S."/>
            <person name="Lage O.M."/>
            <person name="Pohl T."/>
            <person name="Merkel B.J."/>
            <person name="Hornburger P."/>
            <person name="Mueller R.-W."/>
            <person name="Bruemmer F."/>
            <person name="Labrenz M."/>
            <person name="Spormann A.M."/>
            <person name="Op den Camp H."/>
            <person name="Overmann J."/>
            <person name="Amann R."/>
            <person name="Jetten M.S.M."/>
            <person name="Mascher T."/>
            <person name="Medema M.H."/>
            <person name="Devos D.P."/>
            <person name="Kaster A.-K."/>
            <person name="Ovreas L."/>
            <person name="Rohde M."/>
            <person name="Galperin M.Y."/>
            <person name="Jogler C."/>
        </authorList>
    </citation>
    <scope>NUCLEOTIDE SEQUENCE [LARGE SCALE GENOMIC DNA]</scope>
    <source>
        <strain evidence="3 4">Pan153</strain>
    </source>
</reference>
<accession>A0A518FQL7</accession>
<protein>
    <recommendedName>
        <fullName evidence="2">Glycosyltransferase RgtA/B/C/D-like domain-containing protein</fullName>
    </recommendedName>
</protein>
<keyword evidence="1" id="KW-0472">Membrane</keyword>
<feature type="transmembrane region" description="Helical" evidence="1">
    <location>
        <begin position="304"/>
        <end position="323"/>
    </location>
</feature>
<feature type="transmembrane region" description="Helical" evidence="1">
    <location>
        <begin position="394"/>
        <end position="412"/>
    </location>
</feature>
<proteinExistence type="predicted"/>
<organism evidence="3 4">
    <name type="scientific">Gimesia panareensis</name>
    <dbReference type="NCBI Taxonomy" id="2527978"/>
    <lineage>
        <taxon>Bacteria</taxon>
        <taxon>Pseudomonadati</taxon>
        <taxon>Planctomycetota</taxon>
        <taxon>Planctomycetia</taxon>
        <taxon>Planctomycetales</taxon>
        <taxon>Planctomycetaceae</taxon>
        <taxon>Gimesia</taxon>
    </lineage>
</organism>
<keyword evidence="1" id="KW-1133">Transmembrane helix</keyword>